<dbReference type="SUPFAM" id="SSF56112">
    <property type="entry name" value="Protein kinase-like (PK-like)"/>
    <property type="match status" value="1"/>
</dbReference>
<dbReference type="RefSeq" id="WP_090495611.1">
    <property type="nucleotide sequence ID" value="NZ_BJVY01000053.1"/>
</dbReference>
<keyword evidence="1" id="KW-0808">Transferase</keyword>
<sequence length="282" mass="30472">MLPQGTLAGAYRIGRRVAVGATSDVYEGRDASGGSVAIKVLAARWGVHAEMVARFLQEAQSLLALRHAHLVRGLAFGLIEERHPYLVLEWLPRDLEQGLAAVGGRFAAADCARVVHQLAEVLSLLHASGWVHRDLKPANVLLACDTPGAMDVRLSDLGLAKRMAEPAETDSRLPLSTAEEALLGSRHYMAPEQWASAKWVGPGVDVYALGVLWFQMLAGRLPFPGEAERELMYQHVVDRPPMQWLEGVAPGATVAMVARMLDKVAGRRPPLSDVLALTSSLG</sequence>
<reference evidence="7 8" key="1">
    <citation type="submission" date="2016-10" db="EMBL/GenBank/DDBJ databases">
        <authorList>
            <person name="Varghese N."/>
            <person name="Submissions S."/>
        </authorList>
    </citation>
    <scope>NUCLEOTIDE SEQUENCE [LARGE SCALE GENOMIC DNA]</scope>
    <source>
        <strain evidence="7 8">DSM 2260</strain>
    </source>
</reference>
<dbReference type="Proteomes" id="UP000198717">
    <property type="component" value="Unassembled WGS sequence"/>
</dbReference>
<dbReference type="EMBL" id="FNAJ01000025">
    <property type="protein sequence ID" value="SDF23201.1"/>
    <property type="molecule type" value="Genomic_DNA"/>
</dbReference>
<dbReference type="InterPro" id="IPR000719">
    <property type="entry name" value="Prot_kinase_dom"/>
</dbReference>
<dbReference type="SMART" id="SM00220">
    <property type="entry name" value="S_TKc"/>
    <property type="match status" value="1"/>
</dbReference>
<dbReference type="PANTHER" id="PTHR43289">
    <property type="entry name" value="MITOGEN-ACTIVATED PROTEIN KINASE KINASE KINASE 20-RELATED"/>
    <property type="match status" value="1"/>
</dbReference>
<evidence type="ECO:0000256" key="1">
    <source>
        <dbReference type="ARBA" id="ARBA00022679"/>
    </source>
</evidence>
<evidence type="ECO:0000313" key="7">
    <source>
        <dbReference type="EMBL" id="SDF23201.1"/>
    </source>
</evidence>
<protein>
    <submittedName>
        <fullName evidence="7">Serine/threonine protein kinase</fullName>
    </submittedName>
</protein>
<gene>
    <name evidence="6" type="ORF">MVI01_65180</name>
    <name evidence="7" type="ORF">SAMN04488504_12510</name>
</gene>
<evidence type="ECO:0000313" key="9">
    <source>
        <dbReference type="Proteomes" id="UP000321224"/>
    </source>
</evidence>
<reference evidence="6 9" key="2">
    <citation type="submission" date="2019-07" db="EMBL/GenBank/DDBJ databases">
        <title>Whole genome shotgun sequence of Myxococcus virescens NBRC 100334.</title>
        <authorList>
            <person name="Hosoyama A."/>
            <person name="Uohara A."/>
            <person name="Ohji S."/>
            <person name="Ichikawa N."/>
        </authorList>
    </citation>
    <scope>NUCLEOTIDE SEQUENCE [LARGE SCALE GENOMIC DNA]</scope>
    <source>
        <strain evidence="6 9">NBRC 100334</strain>
    </source>
</reference>
<dbReference type="Proteomes" id="UP000321224">
    <property type="component" value="Unassembled WGS sequence"/>
</dbReference>
<dbReference type="EMBL" id="BJVY01000053">
    <property type="protein sequence ID" value="GEL74734.1"/>
    <property type="molecule type" value="Genomic_DNA"/>
</dbReference>
<dbReference type="InterPro" id="IPR011009">
    <property type="entry name" value="Kinase-like_dom_sf"/>
</dbReference>
<dbReference type="GO" id="GO:0005524">
    <property type="term" value="F:ATP binding"/>
    <property type="evidence" value="ECO:0007669"/>
    <property type="project" value="UniProtKB-KW"/>
</dbReference>
<keyword evidence="7" id="KW-0723">Serine/threonine-protein kinase</keyword>
<organism evidence="6 9">
    <name type="scientific">Myxococcus virescens</name>
    <dbReference type="NCBI Taxonomy" id="83456"/>
    <lineage>
        <taxon>Bacteria</taxon>
        <taxon>Pseudomonadati</taxon>
        <taxon>Myxococcota</taxon>
        <taxon>Myxococcia</taxon>
        <taxon>Myxococcales</taxon>
        <taxon>Cystobacterineae</taxon>
        <taxon>Myxococcaceae</taxon>
        <taxon>Myxococcus</taxon>
    </lineage>
</organism>
<keyword evidence="4" id="KW-0067">ATP-binding</keyword>
<accession>A0A511HMW4</accession>
<evidence type="ECO:0000313" key="8">
    <source>
        <dbReference type="Proteomes" id="UP000198717"/>
    </source>
</evidence>
<evidence type="ECO:0000313" key="6">
    <source>
        <dbReference type="EMBL" id="GEL74734.1"/>
    </source>
</evidence>
<evidence type="ECO:0000256" key="4">
    <source>
        <dbReference type="ARBA" id="ARBA00022840"/>
    </source>
</evidence>
<keyword evidence="2" id="KW-0547">Nucleotide-binding</keyword>
<dbReference type="AlphaFoldDB" id="A0A511HMW4"/>
<keyword evidence="3 7" id="KW-0418">Kinase</keyword>
<proteinExistence type="predicted"/>
<dbReference type="PROSITE" id="PS50011">
    <property type="entry name" value="PROTEIN_KINASE_DOM"/>
    <property type="match status" value="1"/>
</dbReference>
<dbReference type="Pfam" id="PF00069">
    <property type="entry name" value="Pkinase"/>
    <property type="match status" value="1"/>
</dbReference>
<name>A0A511HMW4_9BACT</name>
<evidence type="ECO:0000256" key="3">
    <source>
        <dbReference type="ARBA" id="ARBA00022777"/>
    </source>
</evidence>
<comment type="caution">
    <text evidence="6">The sequence shown here is derived from an EMBL/GenBank/DDBJ whole genome shotgun (WGS) entry which is preliminary data.</text>
</comment>
<evidence type="ECO:0000259" key="5">
    <source>
        <dbReference type="PROSITE" id="PS50011"/>
    </source>
</evidence>
<dbReference type="Gene3D" id="1.10.510.10">
    <property type="entry name" value="Transferase(Phosphotransferase) domain 1"/>
    <property type="match status" value="1"/>
</dbReference>
<feature type="domain" description="Protein kinase" evidence="5">
    <location>
        <begin position="11"/>
        <end position="281"/>
    </location>
</feature>
<dbReference type="Gene3D" id="3.30.200.20">
    <property type="entry name" value="Phosphorylase Kinase, domain 1"/>
    <property type="match status" value="1"/>
</dbReference>
<evidence type="ECO:0000256" key="2">
    <source>
        <dbReference type="ARBA" id="ARBA00022741"/>
    </source>
</evidence>
<keyword evidence="8" id="KW-1185">Reference proteome</keyword>
<dbReference type="GO" id="GO:0004674">
    <property type="term" value="F:protein serine/threonine kinase activity"/>
    <property type="evidence" value="ECO:0007669"/>
    <property type="project" value="UniProtKB-KW"/>
</dbReference>
<dbReference type="PANTHER" id="PTHR43289:SF6">
    <property type="entry name" value="SERINE_THREONINE-PROTEIN KINASE NEKL-3"/>
    <property type="match status" value="1"/>
</dbReference>
<dbReference type="CDD" id="cd14014">
    <property type="entry name" value="STKc_PknB_like"/>
    <property type="match status" value="1"/>
</dbReference>